<dbReference type="GO" id="GO:0016491">
    <property type="term" value="F:oxidoreductase activity"/>
    <property type="evidence" value="ECO:0007669"/>
    <property type="project" value="InterPro"/>
</dbReference>
<dbReference type="EMBL" id="CAADJA010000002">
    <property type="protein sequence ID" value="VFS48428.1"/>
    <property type="molecule type" value="Genomic_DNA"/>
</dbReference>
<sequence length="193" mass="21675">MSQPRTTKKSRAELDKKIITRMRNSTQPAFRTAEPQFFICPDCQCLFIQSRPVSHHSQIACCGNPLTALIPENLSASRSIKEHLNASHQPKITISGGFSANVATVEVGEGKHLMTGDHAIRWIYLHTFMGGQIKYLKPEEPPSATFSLSGDDAFVYCDRNICKMGNAHCLFNCKRGFAAYAYCNQHGLWKYQF</sequence>
<dbReference type="SUPFAM" id="SSF49367">
    <property type="entry name" value="Superoxide reductase-like"/>
    <property type="match status" value="1"/>
</dbReference>
<dbReference type="GO" id="GO:0005506">
    <property type="term" value="F:iron ion binding"/>
    <property type="evidence" value="ECO:0007669"/>
    <property type="project" value="InterPro"/>
</dbReference>
<evidence type="ECO:0000313" key="3">
    <source>
        <dbReference type="Proteomes" id="UP000373449"/>
    </source>
</evidence>
<evidence type="ECO:0000259" key="1">
    <source>
        <dbReference type="Pfam" id="PF01880"/>
    </source>
</evidence>
<proteinExistence type="predicted"/>
<protein>
    <submittedName>
        <fullName evidence="2">Desulfoferrodoxin</fullName>
    </submittedName>
</protein>
<reference evidence="2 3" key="1">
    <citation type="submission" date="2019-03" db="EMBL/GenBank/DDBJ databases">
        <authorList>
            <consortium name="Pathogen Informatics"/>
        </authorList>
    </citation>
    <scope>NUCLEOTIDE SEQUENCE [LARGE SCALE GENOMIC DNA]</scope>
    <source>
        <strain evidence="2 3">NCTC12282</strain>
    </source>
</reference>
<dbReference type="Pfam" id="PF01880">
    <property type="entry name" value="Desulfoferrodox"/>
    <property type="match status" value="1"/>
</dbReference>
<dbReference type="Gene3D" id="2.60.40.730">
    <property type="entry name" value="SOR catalytic domain"/>
    <property type="match status" value="1"/>
</dbReference>
<accession>A0A484ZKK0</accession>
<dbReference type="Proteomes" id="UP000373449">
    <property type="component" value="Unassembled WGS sequence"/>
</dbReference>
<dbReference type="AlphaFoldDB" id="A0A484ZKK0"/>
<feature type="domain" description="Desulfoferrodoxin ferrous iron-binding" evidence="1">
    <location>
        <begin position="84"/>
        <end position="191"/>
    </location>
</feature>
<organism evidence="2 3">
    <name type="scientific">Budvicia aquatica</name>
    <dbReference type="NCBI Taxonomy" id="82979"/>
    <lineage>
        <taxon>Bacteria</taxon>
        <taxon>Pseudomonadati</taxon>
        <taxon>Pseudomonadota</taxon>
        <taxon>Gammaproteobacteria</taxon>
        <taxon>Enterobacterales</taxon>
        <taxon>Budviciaceae</taxon>
        <taxon>Budvicia</taxon>
    </lineage>
</organism>
<dbReference type="InterPro" id="IPR036073">
    <property type="entry name" value="Desulfoferrodoxin_Fe-bd_dom_sf"/>
</dbReference>
<name>A0A484ZKK0_9GAMM</name>
<dbReference type="InterPro" id="IPR002742">
    <property type="entry name" value="Desulfoferrodoxin_Fe-bd_dom"/>
</dbReference>
<dbReference type="RefSeq" id="WP_227659932.1">
    <property type="nucleotide sequence ID" value="NZ_CAADJA010000002.1"/>
</dbReference>
<evidence type="ECO:0000313" key="2">
    <source>
        <dbReference type="EMBL" id="VFS48428.1"/>
    </source>
</evidence>
<gene>
    <name evidence="2" type="ORF">NCTC12282_03192</name>
</gene>